<feature type="transmembrane region" description="Helical" evidence="1">
    <location>
        <begin position="7"/>
        <end position="30"/>
    </location>
</feature>
<proteinExistence type="predicted"/>
<accession>A0A933SFJ9</accession>
<keyword evidence="1" id="KW-1133">Transmembrane helix</keyword>
<gene>
    <name evidence="2" type="ORF">HZA61_17150</name>
</gene>
<comment type="caution">
    <text evidence="2">The sequence shown here is derived from an EMBL/GenBank/DDBJ whole genome shotgun (WGS) entry which is preliminary data.</text>
</comment>
<keyword evidence="1" id="KW-0472">Membrane</keyword>
<keyword evidence="1" id="KW-0812">Transmembrane</keyword>
<protein>
    <submittedName>
        <fullName evidence="2">Uncharacterized protein</fullName>
    </submittedName>
</protein>
<organism evidence="2 3">
    <name type="scientific">Eiseniibacteriota bacterium</name>
    <dbReference type="NCBI Taxonomy" id="2212470"/>
    <lineage>
        <taxon>Bacteria</taxon>
        <taxon>Candidatus Eiseniibacteriota</taxon>
    </lineage>
</organism>
<name>A0A933SFJ9_UNCEI</name>
<evidence type="ECO:0000313" key="2">
    <source>
        <dbReference type="EMBL" id="MBI5171217.1"/>
    </source>
</evidence>
<evidence type="ECO:0000256" key="1">
    <source>
        <dbReference type="SAM" id="Phobius"/>
    </source>
</evidence>
<reference evidence="2" key="1">
    <citation type="submission" date="2020-07" db="EMBL/GenBank/DDBJ databases">
        <title>Huge and variable diversity of episymbiotic CPR bacteria and DPANN archaea in groundwater ecosystems.</title>
        <authorList>
            <person name="He C.Y."/>
            <person name="Keren R."/>
            <person name="Whittaker M."/>
            <person name="Farag I.F."/>
            <person name="Doudna J."/>
            <person name="Cate J.H.D."/>
            <person name="Banfield J.F."/>
        </authorList>
    </citation>
    <scope>NUCLEOTIDE SEQUENCE</scope>
    <source>
        <strain evidence="2">NC_groundwater_1813_Pr3_B-0.1um_71_17</strain>
    </source>
</reference>
<dbReference type="AlphaFoldDB" id="A0A933SFJ9"/>
<dbReference type="EMBL" id="JACRIW010000123">
    <property type="protein sequence ID" value="MBI5171217.1"/>
    <property type="molecule type" value="Genomic_DNA"/>
</dbReference>
<dbReference type="Proteomes" id="UP000696931">
    <property type="component" value="Unassembled WGS sequence"/>
</dbReference>
<feature type="transmembrane region" description="Helical" evidence="1">
    <location>
        <begin position="42"/>
        <end position="64"/>
    </location>
</feature>
<evidence type="ECO:0000313" key="3">
    <source>
        <dbReference type="Proteomes" id="UP000696931"/>
    </source>
</evidence>
<sequence>MIWIAPLAVVGFTAFAVLGAWVVMTLWNWLTPGLFGWPTLRLPQALGLLVLCRILFGGFGMHGGGPRGAVKRRMFERWEGMSDEERAKFREGMRGTPEC</sequence>